<protein>
    <recommendedName>
        <fullName evidence="12">Heme A synthase</fullName>
        <shortName evidence="12">HAS</shortName>
        <ecNumber evidence="12">1.17.99.9</ecNumber>
    </recommendedName>
    <alternativeName>
        <fullName evidence="12">Cytochrome aa3-controlling protein</fullName>
    </alternativeName>
</protein>
<dbReference type="AlphaFoldDB" id="A0A8J2YJC5"/>
<evidence type="ECO:0000256" key="5">
    <source>
        <dbReference type="ARBA" id="ARBA00022989"/>
    </source>
</evidence>
<keyword evidence="7 12" id="KW-0408">Iron</keyword>
<evidence type="ECO:0000256" key="6">
    <source>
        <dbReference type="ARBA" id="ARBA00023002"/>
    </source>
</evidence>
<dbReference type="InterPro" id="IPR023754">
    <property type="entry name" value="HemeA_Synthase_type2"/>
</dbReference>
<dbReference type="GO" id="GO:0046872">
    <property type="term" value="F:metal ion binding"/>
    <property type="evidence" value="ECO:0007669"/>
    <property type="project" value="UniProtKB-KW"/>
</dbReference>
<dbReference type="RefSeq" id="WP_188409952.1">
    <property type="nucleotide sequence ID" value="NZ_BMCP01000002.1"/>
</dbReference>
<dbReference type="PANTHER" id="PTHR23289">
    <property type="entry name" value="CYTOCHROME C OXIDASE ASSEMBLY PROTEIN COX15"/>
    <property type="match status" value="1"/>
</dbReference>
<feature type="binding site" description="axial binding residue" evidence="12">
    <location>
        <position position="269"/>
    </location>
    <ligand>
        <name>heme</name>
        <dbReference type="ChEBI" id="CHEBI:30413"/>
    </ligand>
    <ligandPart>
        <name>Fe</name>
        <dbReference type="ChEBI" id="CHEBI:18248"/>
    </ligandPart>
</feature>
<evidence type="ECO:0000313" key="14">
    <source>
        <dbReference type="Proteomes" id="UP000602745"/>
    </source>
</evidence>
<comment type="function">
    <text evidence="12">Catalyzes the conversion of heme O to heme A by two successive hydroxylations of the methyl group at C8. The first hydroxylation forms heme I, the second hydroxylation results in an unstable dihydroxymethyl group, which spontaneously dehydrates, resulting in the formyl group of heme A.</text>
</comment>
<dbReference type="HAMAP" id="MF_01665">
    <property type="entry name" value="HemeA_synth_type2"/>
    <property type="match status" value="1"/>
</dbReference>
<dbReference type="EMBL" id="BMCP01000002">
    <property type="protein sequence ID" value="GGE46017.1"/>
    <property type="molecule type" value="Genomic_DNA"/>
</dbReference>
<evidence type="ECO:0000313" key="13">
    <source>
        <dbReference type="EMBL" id="GGE46017.1"/>
    </source>
</evidence>
<keyword evidence="9 12" id="KW-0472">Membrane</keyword>
<evidence type="ECO:0000256" key="11">
    <source>
        <dbReference type="ARBA" id="ARBA00048044"/>
    </source>
</evidence>
<feature type="transmembrane region" description="Helical" evidence="12">
    <location>
        <begin position="326"/>
        <end position="350"/>
    </location>
</feature>
<reference evidence="13" key="1">
    <citation type="journal article" date="2014" name="Int. J. Syst. Evol. Microbiol.">
        <title>Complete genome sequence of Corynebacterium casei LMG S-19264T (=DSM 44701T), isolated from a smear-ripened cheese.</title>
        <authorList>
            <consortium name="US DOE Joint Genome Institute (JGI-PGF)"/>
            <person name="Walter F."/>
            <person name="Albersmeier A."/>
            <person name="Kalinowski J."/>
            <person name="Ruckert C."/>
        </authorList>
    </citation>
    <scope>NUCLEOTIDE SEQUENCE</scope>
    <source>
        <strain evidence="13">CCM 7684</strain>
    </source>
</reference>
<name>A0A8J2YJC5_9RHOB</name>
<feature type="transmembrane region" description="Helical" evidence="12">
    <location>
        <begin position="166"/>
        <end position="189"/>
    </location>
</feature>
<keyword evidence="8 12" id="KW-0350">Heme biosynthesis</keyword>
<keyword evidence="12" id="KW-1003">Cell membrane</keyword>
<comment type="caution">
    <text evidence="13">The sequence shown here is derived from an EMBL/GenBank/DDBJ whole genome shotgun (WGS) entry which is preliminary data.</text>
</comment>
<dbReference type="GO" id="GO:0006784">
    <property type="term" value="P:heme A biosynthetic process"/>
    <property type="evidence" value="ECO:0007669"/>
    <property type="project" value="UniProtKB-UniRule"/>
</dbReference>
<keyword evidence="3 12" id="KW-0812">Transmembrane</keyword>
<comment type="subunit">
    <text evidence="12">Interacts with CtaB.</text>
</comment>
<comment type="catalytic activity">
    <reaction evidence="11">
        <text>Fe(II)-heme o + 2 A + H2O = Fe(II)-heme a + 2 AH2</text>
        <dbReference type="Rhea" id="RHEA:63388"/>
        <dbReference type="ChEBI" id="CHEBI:13193"/>
        <dbReference type="ChEBI" id="CHEBI:15377"/>
        <dbReference type="ChEBI" id="CHEBI:17499"/>
        <dbReference type="ChEBI" id="CHEBI:60530"/>
        <dbReference type="ChEBI" id="CHEBI:61715"/>
        <dbReference type="EC" id="1.17.99.9"/>
    </reaction>
    <physiologicalReaction direction="left-to-right" evidence="11">
        <dbReference type="Rhea" id="RHEA:63389"/>
    </physiologicalReaction>
</comment>
<accession>A0A8J2YJC5</accession>
<proteinExistence type="inferred from homology"/>
<comment type="subcellular location">
    <subcellularLocation>
        <location evidence="12">Cell membrane</location>
        <topology evidence="12">Multi-pass membrane protein</topology>
    </subcellularLocation>
    <subcellularLocation>
        <location evidence="2">Membrane</location>
        <topology evidence="2">Multi-pass membrane protein</topology>
    </subcellularLocation>
</comment>
<comment type="cofactor">
    <cofactor evidence="1 12">
        <name>heme b</name>
        <dbReference type="ChEBI" id="CHEBI:60344"/>
    </cofactor>
</comment>
<keyword evidence="6 12" id="KW-0560">Oxidoreductase</keyword>
<dbReference type="UniPathway" id="UPA00269">
    <property type="reaction ID" value="UER00713"/>
</dbReference>
<dbReference type="GO" id="GO:0005886">
    <property type="term" value="C:plasma membrane"/>
    <property type="evidence" value="ECO:0007669"/>
    <property type="project" value="UniProtKB-SubCell"/>
</dbReference>
<dbReference type="PANTHER" id="PTHR23289:SF2">
    <property type="entry name" value="CYTOCHROME C OXIDASE ASSEMBLY PROTEIN COX15 HOMOLOG"/>
    <property type="match status" value="1"/>
</dbReference>
<feature type="transmembrane region" description="Helical" evidence="12">
    <location>
        <begin position="300"/>
        <end position="320"/>
    </location>
</feature>
<comment type="pathway">
    <text evidence="10 12">Porphyrin-containing compound metabolism; heme A biosynthesis; heme A from heme O: step 1/1.</text>
</comment>
<keyword evidence="5 12" id="KW-1133">Transmembrane helix</keyword>
<reference evidence="13" key="2">
    <citation type="submission" date="2020-09" db="EMBL/GenBank/DDBJ databases">
        <authorList>
            <person name="Sun Q."/>
            <person name="Sedlacek I."/>
        </authorList>
    </citation>
    <scope>NUCLEOTIDE SEQUENCE</scope>
    <source>
        <strain evidence="13">CCM 7684</strain>
    </source>
</reference>
<dbReference type="Proteomes" id="UP000602745">
    <property type="component" value="Unassembled WGS sequence"/>
</dbReference>
<evidence type="ECO:0000256" key="12">
    <source>
        <dbReference type="HAMAP-Rule" id="MF_01665"/>
    </source>
</evidence>
<organism evidence="13 14">
    <name type="scientific">Agaricicola taiwanensis</name>
    <dbReference type="NCBI Taxonomy" id="591372"/>
    <lineage>
        <taxon>Bacteria</taxon>
        <taxon>Pseudomonadati</taxon>
        <taxon>Pseudomonadota</taxon>
        <taxon>Alphaproteobacteria</taxon>
        <taxon>Rhodobacterales</taxon>
        <taxon>Paracoccaceae</taxon>
        <taxon>Agaricicola</taxon>
    </lineage>
</organism>
<evidence type="ECO:0000256" key="2">
    <source>
        <dbReference type="ARBA" id="ARBA00004141"/>
    </source>
</evidence>
<evidence type="ECO:0000256" key="9">
    <source>
        <dbReference type="ARBA" id="ARBA00023136"/>
    </source>
</evidence>
<evidence type="ECO:0000256" key="1">
    <source>
        <dbReference type="ARBA" id="ARBA00001970"/>
    </source>
</evidence>
<evidence type="ECO:0000256" key="10">
    <source>
        <dbReference type="ARBA" id="ARBA00044501"/>
    </source>
</evidence>
<feature type="transmembrane region" description="Helical" evidence="12">
    <location>
        <begin position="103"/>
        <end position="120"/>
    </location>
</feature>
<feature type="transmembrane region" description="Helical" evidence="12">
    <location>
        <begin position="132"/>
        <end position="154"/>
    </location>
</feature>
<evidence type="ECO:0000256" key="4">
    <source>
        <dbReference type="ARBA" id="ARBA00022723"/>
    </source>
</evidence>
<dbReference type="GO" id="GO:0120547">
    <property type="term" value="F:heme A synthase activity"/>
    <property type="evidence" value="ECO:0007669"/>
    <property type="project" value="UniProtKB-EC"/>
</dbReference>
<evidence type="ECO:0000256" key="3">
    <source>
        <dbReference type="ARBA" id="ARBA00022692"/>
    </source>
</evidence>
<evidence type="ECO:0000256" key="8">
    <source>
        <dbReference type="ARBA" id="ARBA00023133"/>
    </source>
</evidence>
<dbReference type="EC" id="1.17.99.9" evidence="12"/>
<gene>
    <name evidence="12 13" type="primary">ctaA</name>
    <name evidence="13" type="ORF">GCM10007276_24000</name>
</gene>
<feature type="binding site" description="axial binding residue" evidence="12">
    <location>
        <position position="328"/>
    </location>
    <ligand>
        <name>heme</name>
        <dbReference type="ChEBI" id="CHEBI:30413"/>
    </ligand>
    <ligandPart>
        <name>Fe</name>
        <dbReference type="ChEBI" id="CHEBI:18248"/>
    </ligandPart>
</feature>
<keyword evidence="14" id="KW-1185">Reference proteome</keyword>
<evidence type="ECO:0000256" key="7">
    <source>
        <dbReference type="ARBA" id="ARBA00023004"/>
    </source>
</evidence>
<feature type="transmembrane region" description="Helical" evidence="12">
    <location>
        <begin position="201"/>
        <end position="224"/>
    </location>
</feature>
<feature type="transmembrane region" description="Helical" evidence="12">
    <location>
        <begin position="267"/>
        <end position="288"/>
    </location>
</feature>
<dbReference type="InterPro" id="IPR003780">
    <property type="entry name" value="COX15/CtaA_fam"/>
</dbReference>
<sequence>MTTAVSSTAIPDPWRGLRIWLWITLALVVVMITIGGATRLTGSGLSITEWRPVTGAIPPLSQGDWVAEFEKYRQSSQYELLNQGMSLGDFKFIYWWEWGHRQLGRLIGLVYLGGFVWAAATRRVSLRQGVTLFAMGLLLGMQGAVGWIMVASGLEPGMTAVAPVKLTLHLGLACLFLASLVVALVRFGAFSGDAAPASSAMRWATTGLFILIFCQVLLGGLVAGSRAGMTFNTWPLMDGQIVPSTSLLFVVQPWWENFIDNPALVQFNHRIGAYLVLIAVVWHALALRKGAPDIRRRARGLMHIVATQVILGIVTLLHVVPLSLGLAHQFLAVVLLIFAVRHATLTFMGAGQRTSQSPRAAETLPA</sequence>
<dbReference type="Pfam" id="PF02628">
    <property type="entry name" value="COX15-CtaA"/>
    <property type="match status" value="1"/>
</dbReference>
<keyword evidence="4 12" id="KW-0479">Metal-binding</keyword>
<comment type="similarity">
    <text evidence="12">Belongs to the COX15/CtaA family. Type 2 subfamily.</text>
</comment>
<feature type="transmembrane region" description="Helical" evidence="12">
    <location>
        <begin position="20"/>
        <end position="41"/>
    </location>
</feature>